<gene>
    <name evidence="4" type="ORF">PYX00_007516</name>
</gene>
<dbReference type="SUPFAM" id="SSF52058">
    <property type="entry name" value="L domain-like"/>
    <property type="match status" value="1"/>
</dbReference>
<evidence type="ECO:0000256" key="1">
    <source>
        <dbReference type="ARBA" id="ARBA00022614"/>
    </source>
</evidence>
<dbReference type="InterPro" id="IPR032675">
    <property type="entry name" value="LRR_dom_sf"/>
</dbReference>
<dbReference type="Pfam" id="PF13855">
    <property type="entry name" value="LRR_8"/>
    <property type="match status" value="2"/>
</dbReference>
<evidence type="ECO:0000256" key="2">
    <source>
        <dbReference type="ARBA" id="ARBA00022737"/>
    </source>
</evidence>
<keyword evidence="1" id="KW-0433">Leucine-rich repeat</keyword>
<feature type="chain" id="PRO_5043643511" evidence="3">
    <location>
        <begin position="19"/>
        <end position="306"/>
    </location>
</feature>
<keyword evidence="2" id="KW-0677">Repeat</keyword>
<proteinExistence type="predicted"/>
<feature type="signal peptide" evidence="3">
    <location>
        <begin position="1"/>
        <end position="18"/>
    </location>
</feature>
<comment type="caution">
    <text evidence="4">The sequence shown here is derived from an EMBL/GenBank/DDBJ whole genome shotgun (WGS) entry which is preliminary data.</text>
</comment>
<reference evidence="4" key="1">
    <citation type="journal article" date="2024" name="Gigascience">
        <title>Chromosome-level genome of the poultry shaft louse Menopon gallinae provides insight into the host-switching and adaptive evolution of parasitic lice.</title>
        <authorList>
            <person name="Xu Y."/>
            <person name="Ma L."/>
            <person name="Liu S."/>
            <person name="Liang Y."/>
            <person name="Liu Q."/>
            <person name="He Z."/>
            <person name="Tian L."/>
            <person name="Duan Y."/>
            <person name="Cai W."/>
            <person name="Li H."/>
            <person name="Song F."/>
        </authorList>
    </citation>
    <scope>NUCLEOTIDE SEQUENCE</scope>
    <source>
        <strain evidence="4">Cailab_2023a</strain>
    </source>
</reference>
<dbReference type="EMBL" id="JARGDH010000004">
    <property type="protein sequence ID" value="KAL0269943.1"/>
    <property type="molecule type" value="Genomic_DNA"/>
</dbReference>
<dbReference type="AlphaFoldDB" id="A0AAW2HKA7"/>
<evidence type="ECO:0000313" key="4">
    <source>
        <dbReference type="EMBL" id="KAL0269943.1"/>
    </source>
</evidence>
<organism evidence="4">
    <name type="scientific">Menopon gallinae</name>
    <name type="common">poultry shaft louse</name>
    <dbReference type="NCBI Taxonomy" id="328185"/>
    <lineage>
        <taxon>Eukaryota</taxon>
        <taxon>Metazoa</taxon>
        <taxon>Ecdysozoa</taxon>
        <taxon>Arthropoda</taxon>
        <taxon>Hexapoda</taxon>
        <taxon>Insecta</taxon>
        <taxon>Pterygota</taxon>
        <taxon>Neoptera</taxon>
        <taxon>Paraneoptera</taxon>
        <taxon>Psocodea</taxon>
        <taxon>Troctomorpha</taxon>
        <taxon>Phthiraptera</taxon>
        <taxon>Amblycera</taxon>
        <taxon>Menoponidae</taxon>
        <taxon>Menopon</taxon>
    </lineage>
</organism>
<protein>
    <submittedName>
        <fullName evidence="4">Uncharacterized protein</fullName>
    </submittedName>
</protein>
<dbReference type="SMART" id="SM00369">
    <property type="entry name" value="LRR_TYP"/>
    <property type="match status" value="5"/>
</dbReference>
<accession>A0AAW2HKA7</accession>
<dbReference type="Gene3D" id="3.80.10.10">
    <property type="entry name" value="Ribonuclease Inhibitor"/>
    <property type="match status" value="1"/>
</dbReference>
<dbReference type="PRINTS" id="PR00019">
    <property type="entry name" value="LEURICHRPT"/>
</dbReference>
<dbReference type="InterPro" id="IPR003591">
    <property type="entry name" value="Leu-rich_rpt_typical-subtyp"/>
</dbReference>
<sequence>MTLTRALLPILLATIVSGGDEGRDPCKMTGNGFGLICSNVTSEFFASTMFLSLDDDIARFSNEVRRLEIQRSNLTELKSGSFKRMPFLSYLIIANVSLKEIERGAFEGLTNLKMADLSHNRLSEMPVDAFRDTRISHLSLEGNLDLQVPTNGPILKAKKLRSLVMKRCNLQHLPGSAFTEVLGLSYLDLSQNRLEMLPRDLFAPLKHLDYLDLSDNQFGTIDFAVFTSIPSYPSLPSTVVLSGNRWTCDCRLAGLIRWATRNGRSDAWTSVATISRLRKRTFCNEPALIKGDSWNDVRVQKFITSC</sequence>
<name>A0AAW2HKA7_9NEOP</name>
<keyword evidence="3" id="KW-0732">Signal</keyword>
<evidence type="ECO:0000256" key="3">
    <source>
        <dbReference type="SAM" id="SignalP"/>
    </source>
</evidence>
<dbReference type="PANTHER" id="PTHR24366">
    <property type="entry name" value="IG(IMMUNOGLOBULIN) AND LRR(LEUCINE RICH REPEAT) DOMAINS"/>
    <property type="match status" value="1"/>
</dbReference>
<dbReference type="InterPro" id="IPR001611">
    <property type="entry name" value="Leu-rich_rpt"/>
</dbReference>